<feature type="region of interest" description="Disordered" evidence="1">
    <location>
        <begin position="230"/>
        <end position="270"/>
    </location>
</feature>
<evidence type="ECO:0000256" key="1">
    <source>
        <dbReference type="SAM" id="MobiDB-lite"/>
    </source>
</evidence>
<evidence type="ECO:0000313" key="3">
    <source>
        <dbReference type="Proteomes" id="UP000290288"/>
    </source>
</evidence>
<feature type="region of interest" description="Disordered" evidence="1">
    <location>
        <begin position="126"/>
        <end position="150"/>
    </location>
</feature>
<evidence type="ECO:0000313" key="2">
    <source>
        <dbReference type="EMBL" id="RXW19603.1"/>
    </source>
</evidence>
<protein>
    <submittedName>
        <fullName evidence="2">Uncharacterized protein</fullName>
    </submittedName>
</protein>
<name>A0A4Q2DIA5_9AGAR</name>
<feature type="region of interest" description="Disordered" evidence="1">
    <location>
        <begin position="386"/>
        <end position="405"/>
    </location>
</feature>
<feature type="compositionally biased region" description="Polar residues" evidence="1">
    <location>
        <begin position="63"/>
        <end position="74"/>
    </location>
</feature>
<dbReference type="Proteomes" id="UP000290288">
    <property type="component" value="Unassembled WGS sequence"/>
</dbReference>
<feature type="compositionally biased region" description="Polar residues" evidence="1">
    <location>
        <begin position="45"/>
        <end position="56"/>
    </location>
</feature>
<gene>
    <name evidence="2" type="ORF">EST38_g6242</name>
</gene>
<feature type="compositionally biased region" description="Acidic residues" evidence="1">
    <location>
        <begin position="242"/>
        <end position="260"/>
    </location>
</feature>
<comment type="caution">
    <text evidence="2">The sequence shown here is derived from an EMBL/GenBank/DDBJ whole genome shotgun (WGS) entry which is preliminary data.</text>
</comment>
<organism evidence="2 3">
    <name type="scientific">Candolleomyces aberdarensis</name>
    <dbReference type="NCBI Taxonomy" id="2316362"/>
    <lineage>
        <taxon>Eukaryota</taxon>
        <taxon>Fungi</taxon>
        <taxon>Dikarya</taxon>
        <taxon>Basidiomycota</taxon>
        <taxon>Agaricomycotina</taxon>
        <taxon>Agaricomycetes</taxon>
        <taxon>Agaricomycetidae</taxon>
        <taxon>Agaricales</taxon>
        <taxon>Agaricineae</taxon>
        <taxon>Psathyrellaceae</taxon>
        <taxon>Candolleomyces</taxon>
    </lineage>
</organism>
<dbReference type="STRING" id="2316362.A0A4Q2DIA5"/>
<reference evidence="2 3" key="1">
    <citation type="submission" date="2019-01" db="EMBL/GenBank/DDBJ databases">
        <title>Draft genome sequence of Psathyrella aberdarensis IHI B618.</title>
        <authorList>
            <person name="Buettner E."/>
            <person name="Kellner H."/>
        </authorList>
    </citation>
    <scope>NUCLEOTIDE SEQUENCE [LARGE SCALE GENOMIC DNA]</scope>
    <source>
        <strain evidence="2 3">IHI B618</strain>
    </source>
</reference>
<dbReference type="AlphaFoldDB" id="A0A4Q2DIA5"/>
<feature type="compositionally biased region" description="Low complexity" evidence="1">
    <location>
        <begin position="75"/>
        <end position="84"/>
    </location>
</feature>
<proteinExistence type="predicted"/>
<feature type="region of interest" description="Disordered" evidence="1">
    <location>
        <begin position="22"/>
        <end position="88"/>
    </location>
</feature>
<feature type="compositionally biased region" description="Pro residues" evidence="1">
    <location>
        <begin position="126"/>
        <end position="147"/>
    </location>
</feature>
<keyword evidence="3" id="KW-1185">Reference proteome</keyword>
<sequence length="503" mass="56379">MAYHEWNVQQYAALMPASALHRPDDGCQGQGDSNPAANIDPSLSRPPSNHTNNYTPHSHHHFSTNYHGQPLQRQASASSASSSSFDGHLTASGRAVASSNSTYQLHSPRPTAQVLPARYSAPLPTIPPHLLPPATPFPSGEAPPPADPSECYELRKPTATHRMSSEALYREFILVEGRISTLVHRNKVLEAQVQWLYQRLEASQGYFDAHRSELQTLKSSVENEVKRLAAQGSYKEQLEGGDVGEDGDDDDESDQSDEEEAGTRKKKSARIAGPVSSLITQTFLRFLDIPKLDATLLPTIDQDNPDFFSNLPFLRGSKDVQQQRFYWDRTSKDPHNHRALQTMAEHARKYAASSGIADAEAALDRVPAPKLIRHFCERYDRIKKKVKGTDGSAARSKKPTTNRAPGKLQVRKRKRGQLPEGHTYLNPRYDAAMHHQLMSDDEDCFNEDGQRNRNQYISHQPTWRSQELADFFKTIDAIPDPQPSNSYVSRIPGSPREVELHHF</sequence>
<accession>A0A4Q2DIA5</accession>
<dbReference type="OrthoDB" id="3264915at2759"/>
<dbReference type="EMBL" id="SDEE01000192">
    <property type="protein sequence ID" value="RXW19603.1"/>
    <property type="molecule type" value="Genomic_DNA"/>
</dbReference>